<keyword evidence="2" id="KW-1185">Reference proteome</keyword>
<name>A0A8X6PT07_NEPPI</name>
<accession>A0A8X6PT07</accession>
<proteinExistence type="predicted"/>
<reference evidence="1" key="1">
    <citation type="submission" date="2020-08" db="EMBL/GenBank/DDBJ databases">
        <title>Multicomponent nature underlies the extraordinary mechanical properties of spider dragline silk.</title>
        <authorList>
            <person name="Kono N."/>
            <person name="Nakamura H."/>
            <person name="Mori M."/>
            <person name="Yoshida Y."/>
            <person name="Ohtoshi R."/>
            <person name="Malay A.D."/>
            <person name="Moran D.A.P."/>
            <person name="Tomita M."/>
            <person name="Numata K."/>
            <person name="Arakawa K."/>
        </authorList>
    </citation>
    <scope>NUCLEOTIDE SEQUENCE</scope>
</reference>
<dbReference type="AlphaFoldDB" id="A0A8X6PT07"/>
<sequence>MNHILLNVAFLCRKFTSFNITLSNLLELPKKEKKRRPSCLIYCDVLSSKNSTLSISRYLVYRTPFANLSPTLFRKTVGGKLETISPEEL</sequence>
<evidence type="ECO:0000313" key="1">
    <source>
        <dbReference type="EMBL" id="GFT87651.1"/>
    </source>
</evidence>
<gene>
    <name evidence="1" type="ORF">NPIL_156361</name>
</gene>
<dbReference type="Proteomes" id="UP000887013">
    <property type="component" value="Unassembled WGS sequence"/>
</dbReference>
<evidence type="ECO:0000313" key="2">
    <source>
        <dbReference type="Proteomes" id="UP000887013"/>
    </source>
</evidence>
<organism evidence="1 2">
    <name type="scientific">Nephila pilipes</name>
    <name type="common">Giant wood spider</name>
    <name type="synonym">Nephila maculata</name>
    <dbReference type="NCBI Taxonomy" id="299642"/>
    <lineage>
        <taxon>Eukaryota</taxon>
        <taxon>Metazoa</taxon>
        <taxon>Ecdysozoa</taxon>
        <taxon>Arthropoda</taxon>
        <taxon>Chelicerata</taxon>
        <taxon>Arachnida</taxon>
        <taxon>Araneae</taxon>
        <taxon>Araneomorphae</taxon>
        <taxon>Entelegynae</taxon>
        <taxon>Araneoidea</taxon>
        <taxon>Nephilidae</taxon>
        <taxon>Nephila</taxon>
    </lineage>
</organism>
<protein>
    <submittedName>
        <fullName evidence="1">Uncharacterized protein</fullName>
    </submittedName>
</protein>
<dbReference type="EMBL" id="BMAW01073403">
    <property type="protein sequence ID" value="GFT87651.1"/>
    <property type="molecule type" value="Genomic_DNA"/>
</dbReference>
<comment type="caution">
    <text evidence="1">The sequence shown here is derived from an EMBL/GenBank/DDBJ whole genome shotgun (WGS) entry which is preliminary data.</text>
</comment>